<protein>
    <submittedName>
        <fullName evidence="1">Uncharacterized protein</fullName>
    </submittedName>
</protein>
<accession>A0A0E9T5U9</accession>
<dbReference type="EMBL" id="GBXM01060524">
    <property type="protein sequence ID" value="JAH48053.1"/>
    <property type="molecule type" value="Transcribed_RNA"/>
</dbReference>
<proteinExistence type="predicted"/>
<dbReference type="AlphaFoldDB" id="A0A0E9T5U9"/>
<name>A0A0E9T5U9_ANGAN</name>
<evidence type="ECO:0000313" key="1">
    <source>
        <dbReference type="EMBL" id="JAH48053.1"/>
    </source>
</evidence>
<organism evidence="1">
    <name type="scientific">Anguilla anguilla</name>
    <name type="common">European freshwater eel</name>
    <name type="synonym">Muraena anguilla</name>
    <dbReference type="NCBI Taxonomy" id="7936"/>
    <lineage>
        <taxon>Eukaryota</taxon>
        <taxon>Metazoa</taxon>
        <taxon>Chordata</taxon>
        <taxon>Craniata</taxon>
        <taxon>Vertebrata</taxon>
        <taxon>Euteleostomi</taxon>
        <taxon>Actinopterygii</taxon>
        <taxon>Neopterygii</taxon>
        <taxon>Teleostei</taxon>
        <taxon>Anguilliformes</taxon>
        <taxon>Anguillidae</taxon>
        <taxon>Anguilla</taxon>
    </lineage>
</organism>
<reference evidence="1" key="2">
    <citation type="journal article" date="2015" name="Fish Shellfish Immunol.">
        <title>Early steps in the European eel (Anguilla anguilla)-Vibrio vulnificus interaction in the gills: Role of the RtxA13 toxin.</title>
        <authorList>
            <person name="Callol A."/>
            <person name="Pajuelo D."/>
            <person name="Ebbesson L."/>
            <person name="Teles M."/>
            <person name="MacKenzie S."/>
            <person name="Amaro C."/>
        </authorList>
    </citation>
    <scope>NUCLEOTIDE SEQUENCE</scope>
</reference>
<sequence>MKTLMTSHQASFCSLLYFHCISDELNSSFLRIPTVLQVQL</sequence>
<reference evidence="1" key="1">
    <citation type="submission" date="2014-11" db="EMBL/GenBank/DDBJ databases">
        <authorList>
            <person name="Amaro Gonzalez C."/>
        </authorList>
    </citation>
    <scope>NUCLEOTIDE SEQUENCE</scope>
</reference>